<reference evidence="2 3" key="1">
    <citation type="submission" date="2019-12" db="EMBL/GenBank/DDBJ databases">
        <title>Microbes associate with the intestines of laboratory mice.</title>
        <authorList>
            <person name="Navarre W."/>
            <person name="Wong E."/>
        </authorList>
    </citation>
    <scope>NUCLEOTIDE SEQUENCE [LARGE SCALE GENOMIC DNA]</scope>
    <source>
        <strain evidence="2 3">NM66_B29</strain>
    </source>
</reference>
<feature type="compositionally biased region" description="Basic and acidic residues" evidence="1">
    <location>
        <begin position="123"/>
        <end position="133"/>
    </location>
</feature>
<dbReference type="OrthoDB" id="10015216at2"/>
<protein>
    <submittedName>
        <fullName evidence="2">Uncharacterized protein</fullName>
    </submittedName>
</protein>
<organism evidence="2 3">
    <name type="scientific">Adlercreutzia mucosicola</name>
    <dbReference type="NCBI Taxonomy" id="580026"/>
    <lineage>
        <taxon>Bacteria</taxon>
        <taxon>Bacillati</taxon>
        <taxon>Actinomycetota</taxon>
        <taxon>Coriobacteriia</taxon>
        <taxon>Eggerthellales</taxon>
        <taxon>Eggerthellaceae</taxon>
        <taxon>Adlercreutzia</taxon>
    </lineage>
</organism>
<gene>
    <name evidence="2" type="ORF">GKZ27_09240</name>
</gene>
<name>A0A6N8JPV4_9ACTN</name>
<sequence>MTNPRNATESLDKAIRRRQNLRLAATFAGLLALVALCNLTPVRAQLCAYFDLEDEIPASLLGNAYWDDCFGGPLGALAAGSLPRPNDLSYSPEADAFLAALNEFAAREEAAEADGIDETSTPAEDKSSEGEPQ</sequence>
<dbReference type="Proteomes" id="UP000463388">
    <property type="component" value="Unassembled WGS sequence"/>
</dbReference>
<keyword evidence="3" id="KW-1185">Reference proteome</keyword>
<evidence type="ECO:0000313" key="3">
    <source>
        <dbReference type="Proteomes" id="UP000463388"/>
    </source>
</evidence>
<comment type="caution">
    <text evidence="2">The sequence shown here is derived from an EMBL/GenBank/DDBJ whole genome shotgun (WGS) entry which is preliminary data.</text>
</comment>
<dbReference type="EMBL" id="WSRR01000026">
    <property type="protein sequence ID" value="MVX61632.1"/>
    <property type="molecule type" value="Genomic_DNA"/>
</dbReference>
<dbReference type="AlphaFoldDB" id="A0A6N8JPV4"/>
<evidence type="ECO:0000313" key="2">
    <source>
        <dbReference type="EMBL" id="MVX61632.1"/>
    </source>
</evidence>
<feature type="region of interest" description="Disordered" evidence="1">
    <location>
        <begin position="109"/>
        <end position="133"/>
    </location>
</feature>
<proteinExistence type="predicted"/>
<evidence type="ECO:0000256" key="1">
    <source>
        <dbReference type="SAM" id="MobiDB-lite"/>
    </source>
</evidence>
<dbReference type="RefSeq" id="WP_028026715.1">
    <property type="nucleotide sequence ID" value="NZ_JANJZH010000011.1"/>
</dbReference>
<accession>A0A6N8JPV4</accession>